<feature type="signal peptide" evidence="1">
    <location>
        <begin position="1"/>
        <end position="25"/>
    </location>
</feature>
<evidence type="ECO:0000256" key="1">
    <source>
        <dbReference type="SAM" id="SignalP"/>
    </source>
</evidence>
<feature type="chain" id="PRO_5034653191" evidence="1">
    <location>
        <begin position="26"/>
        <end position="299"/>
    </location>
</feature>
<evidence type="ECO:0000313" key="2">
    <source>
        <dbReference type="EMBL" id="KAF6836124.1"/>
    </source>
</evidence>
<dbReference type="EMBL" id="WIGO01000034">
    <property type="protein sequence ID" value="KAF6836124.1"/>
    <property type="molecule type" value="Genomic_DNA"/>
</dbReference>
<protein>
    <submittedName>
        <fullName evidence="2">Uncharacterized protein</fullName>
    </submittedName>
</protein>
<gene>
    <name evidence="2" type="ORF">CPLU01_03823</name>
</gene>
<sequence>MPGTERNILSDLLPLLLTPSFLLSGYEIPVVPKYPGTYSMCVRDRDWDWADVSVSIGAVGFAQAIKAATRQPFYRYPLTNESRRVPSFLLWNAANVKKATACPGDESRLNEKRGEDRIWILTDRTVNGSAAPFRKGRRQGGPLAWPPARCIPSHCAVEYEPTLHPPLPTRGEEKRAANNMAIFDPWPSLSRFSTQDKKCLVFSPLQGHDDTTTLQTRRAIKPKALFAQGPQASWRAYSALYPYLHLDLVRPPSIHPGKCGSFAEEPSWSSWGTAPHSRLGPFLWTDERADSMRWIHPGR</sequence>
<evidence type="ECO:0000313" key="3">
    <source>
        <dbReference type="Proteomes" id="UP000654918"/>
    </source>
</evidence>
<keyword evidence="3" id="KW-1185">Reference proteome</keyword>
<dbReference type="AlphaFoldDB" id="A0A8H6KR13"/>
<name>A0A8H6KR13_9PEZI</name>
<comment type="caution">
    <text evidence="2">The sequence shown here is derived from an EMBL/GenBank/DDBJ whole genome shotgun (WGS) entry which is preliminary data.</text>
</comment>
<reference evidence="2" key="1">
    <citation type="journal article" date="2020" name="Phytopathology">
        <title>Genome Sequence Resources of Colletotrichum truncatum, C. plurivorum, C. musicola, and C. sojae: Four Species Pathogenic to Soybean (Glycine max).</title>
        <authorList>
            <person name="Rogerio F."/>
            <person name="Boufleur T.R."/>
            <person name="Ciampi-Guillardi M."/>
            <person name="Sukno S.A."/>
            <person name="Thon M.R."/>
            <person name="Massola Junior N.S."/>
            <person name="Baroncelli R."/>
        </authorList>
    </citation>
    <scope>NUCLEOTIDE SEQUENCE</scope>
    <source>
        <strain evidence="2">LFN00145</strain>
    </source>
</reference>
<organism evidence="2 3">
    <name type="scientific">Colletotrichum plurivorum</name>
    <dbReference type="NCBI Taxonomy" id="2175906"/>
    <lineage>
        <taxon>Eukaryota</taxon>
        <taxon>Fungi</taxon>
        <taxon>Dikarya</taxon>
        <taxon>Ascomycota</taxon>
        <taxon>Pezizomycotina</taxon>
        <taxon>Sordariomycetes</taxon>
        <taxon>Hypocreomycetidae</taxon>
        <taxon>Glomerellales</taxon>
        <taxon>Glomerellaceae</taxon>
        <taxon>Colletotrichum</taxon>
        <taxon>Colletotrichum orchidearum species complex</taxon>
    </lineage>
</organism>
<keyword evidence="1" id="KW-0732">Signal</keyword>
<dbReference type="Proteomes" id="UP000654918">
    <property type="component" value="Unassembled WGS sequence"/>
</dbReference>
<accession>A0A8H6KR13</accession>
<proteinExistence type="predicted"/>